<dbReference type="EMBL" id="JAPDDR010000002">
    <property type="protein sequence ID" value="MCW1913040.1"/>
    <property type="molecule type" value="Genomic_DNA"/>
</dbReference>
<evidence type="ECO:0000313" key="3">
    <source>
        <dbReference type="Proteomes" id="UP001165653"/>
    </source>
</evidence>
<sequence>MYLTKSDFNVARECPTKLYYKKLRYPSLLNENPFMEFLADGGYMVEKMAKLLFPDGREMECSGANPEEAFSAAKRILEEAENVVLFEPTILAGRLSARIDILEKRGNVVRLIEVKSTSVDTAADGPNPFRGSQGRIKADKRSYLEDVTFQVMVFQRAFPDWQISPVLCVVDKARLATENSTTDKFHLEKQGGSRMASDVVYTGIPEALGSEHVLALVDVATEVGQLLPEITTAADELASSVDSEAPVRIAPLLRKGCKDCEYRVARSEQRNGFRECWGPLAEVEPHVLDFYRLGNLRPPAGADPVTFLVNQGKAGLLDIPESWLSGSYAPRQKIQLEHTDPPQEYLNAQIREVLRSHQYPLHFIDFEASRAALPYHEGMHPYQQAAFQWSCHTIAEPGGEVIHTEWINVEQAFSNFQFARSLRDVIGTSGTVYVWSSFEQTALRDIREHLDAMGEDDPDLAQWLRDLGDRDNPRVVDMEKLTKDYHFHPRMGGRTSIKVVLPAVWENNSALWEHPLFAKYFRQDKNGKPIDPYKTLEAFSDSDSGEDFDLVQEGTAAVRAYQDLVFGRGAENDDARNALKQQLLQYCELDTAAMVMIWMHWTGSAQGGC</sequence>
<protein>
    <submittedName>
        <fullName evidence="2">DUF2779 domain-containing protein</fullName>
    </submittedName>
</protein>
<comment type="caution">
    <text evidence="2">The sequence shown here is derived from an EMBL/GenBank/DDBJ whole genome shotgun (WGS) entry which is preliminary data.</text>
</comment>
<dbReference type="Pfam" id="PF11074">
    <property type="entry name" value="DUF2779"/>
    <property type="match status" value="1"/>
</dbReference>
<organism evidence="2 3">
    <name type="scientific">Luteolibacter rhizosphaerae</name>
    <dbReference type="NCBI Taxonomy" id="2989719"/>
    <lineage>
        <taxon>Bacteria</taxon>
        <taxon>Pseudomonadati</taxon>
        <taxon>Verrucomicrobiota</taxon>
        <taxon>Verrucomicrobiia</taxon>
        <taxon>Verrucomicrobiales</taxon>
        <taxon>Verrucomicrobiaceae</taxon>
        <taxon>Luteolibacter</taxon>
    </lineage>
</organism>
<dbReference type="Gene3D" id="3.90.320.10">
    <property type="match status" value="1"/>
</dbReference>
<dbReference type="Proteomes" id="UP001165653">
    <property type="component" value="Unassembled WGS sequence"/>
</dbReference>
<dbReference type="InterPro" id="IPR021301">
    <property type="entry name" value="DUF2779"/>
</dbReference>
<gene>
    <name evidence="2" type="ORF">OJ996_05625</name>
</gene>
<feature type="domain" description="DUF2779" evidence="1">
    <location>
        <begin position="362"/>
        <end position="496"/>
    </location>
</feature>
<reference evidence="2" key="1">
    <citation type="submission" date="2022-10" db="EMBL/GenBank/DDBJ databases">
        <title>Luteolibacter sp. GHJ8, whole genome shotgun sequencing project.</title>
        <authorList>
            <person name="Zhao G."/>
            <person name="Shen L."/>
        </authorList>
    </citation>
    <scope>NUCLEOTIDE SEQUENCE</scope>
    <source>
        <strain evidence="2">GHJ8</strain>
    </source>
</reference>
<dbReference type="RefSeq" id="WP_264512072.1">
    <property type="nucleotide sequence ID" value="NZ_JAPDDR010000002.1"/>
</dbReference>
<proteinExistence type="predicted"/>
<accession>A0ABT3G1C8</accession>
<dbReference type="InterPro" id="IPR011604">
    <property type="entry name" value="PDDEXK-like_dom_sf"/>
</dbReference>
<evidence type="ECO:0000313" key="2">
    <source>
        <dbReference type="EMBL" id="MCW1913040.1"/>
    </source>
</evidence>
<keyword evidence="3" id="KW-1185">Reference proteome</keyword>
<evidence type="ECO:0000259" key="1">
    <source>
        <dbReference type="Pfam" id="PF11074"/>
    </source>
</evidence>
<name>A0ABT3G1C8_9BACT</name>